<reference evidence="1 2" key="1">
    <citation type="journal article" date="2017" name="Curr. Biol.">
        <title>Genome architecture and evolution of a unichromosomal asexual nematode.</title>
        <authorList>
            <person name="Fradin H."/>
            <person name="Zegar C."/>
            <person name="Gutwein M."/>
            <person name="Lucas J."/>
            <person name="Kovtun M."/>
            <person name="Corcoran D."/>
            <person name="Baugh L.R."/>
            <person name="Kiontke K."/>
            <person name="Gunsalus K."/>
            <person name="Fitch D.H."/>
            <person name="Piano F."/>
        </authorList>
    </citation>
    <scope>NUCLEOTIDE SEQUENCE [LARGE SCALE GENOMIC DNA]</scope>
    <source>
        <strain evidence="1">PF1309</strain>
    </source>
</reference>
<comment type="caution">
    <text evidence="1">The sequence shown here is derived from an EMBL/GenBank/DDBJ whole genome shotgun (WGS) entry which is preliminary data.</text>
</comment>
<proteinExistence type="predicted"/>
<name>A0A2A2KAQ5_9BILA</name>
<sequence length="237" mass="25366">MIEVFEQQPATLAILEAIDQQPRSGQALIGHQPGSIAFALEVAGGVAADQQLGQDLATVHLPGGVQGAGQSSTGLENRLALRRSHLRPAGKQLLEINPFVQRAGHENRAMLPSLVGFIDSVQLQSPERLEVAQSVALQQCLIGTGQIVMGEMMVVHHPRMPRQLAADMVDPGRVTQARIIALSQRRKVLGAWQFASDHRPTAKRQALALEAPGDHVGGGDAPLGELLKRRMCLPAPV</sequence>
<gene>
    <name evidence="1" type="ORF">WR25_04680</name>
</gene>
<dbReference type="AlphaFoldDB" id="A0A2A2KAQ5"/>
<evidence type="ECO:0000313" key="1">
    <source>
        <dbReference type="EMBL" id="PAV71005.1"/>
    </source>
</evidence>
<protein>
    <submittedName>
        <fullName evidence="1">Uncharacterized protein</fullName>
    </submittedName>
</protein>
<dbReference type="EMBL" id="LIAE01009138">
    <property type="protein sequence ID" value="PAV71005.1"/>
    <property type="molecule type" value="Genomic_DNA"/>
</dbReference>
<dbReference type="Proteomes" id="UP000218231">
    <property type="component" value="Unassembled WGS sequence"/>
</dbReference>
<accession>A0A2A2KAQ5</accession>
<organism evidence="1 2">
    <name type="scientific">Diploscapter pachys</name>
    <dbReference type="NCBI Taxonomy" id="2018661"/>
    <lineage>
        <taxon>Eukaryota</taxon>
        <taxon>Metazoa</taxon>
        <taxon>Ecdysozoa</taxon>
        <taxon>Nematoda</taxon>
        <taxon>Chromadorea</taxon>
        <taxon>Rhabditida</taxon>
        <taxon>Rhabditina</taxon>
        <taxon>Rhabditomorpha</taxon>
        <taxon>Rhabditoidea</taxon>
        <taxon>Rhabditidae</taxon>
        <taxon>Diploscapter</taxon>
    </lineage>
</organism>
<evidence type="ECO:0000313" key="2">
    <source>
        <dbReference type="Proteomes" id="UP000218231"/>
    </source>
</evidence>
<keyword evidence="2" id="KW-1185">Reference proteome</keyword>